<dbReference type="SUPFAM" id="SSF53822">
    <property type="entry name" value="Periplasmic binding protein-like I"/>
    <property type="match status" value="1"/>
</dbReference>
<feature type="domain" description="HTH lacI-type" evidence="5">
    <location>
        <begin position="1"/>
        <end position="45"/>
    </location>
</feature>
<dbReference type="Proteomes" id="UP000268684">
    <property type="component" value="Chromosome II"/>
</dbReference>
<dbReference type="InterPro" id="IPR010982">
    <property type="entry name" value="Lambda_DNA-bd_dom_sf"/>
</dbReference>
<sequence length="347" mass="37618">MTDIAKLAGVSQSTVSLVLNNAAGTKFSDATREKVLKVAHELGYRFLPREVTMTHGGERDLIVYLADEISTSPHPVVNIDGARDAAYANGKILAVYSTHGNVDIERQVLDSVLAMPNLLGVVYATVYTRKVTLPSELLRVPAVLLNCYTAESGLSSIVPAEVAGGHAATEYLLRAGHRRIGYINGEPWQDAAKDRLKGYRTALATADIPFAPELVRDGDWGSDTGFEQTLSLLREPHPPTAIFCANDLMALGAIEAVKHLGLRVPDDISVLGYDDQEIARHTHPPLSTIVLPNYELGRWAVEILLQEEQNRAVGMPVRRRAIKLDGPLVERGSVRTVETTAAQSASA</sequence>
<dbReference type="AlphaFoldDB" id="A0AAJ5NI96"/>
<keyword evidence="7" id="KW-1185">Reference proteome</keyword>
<dbReference type="InterPro" id="IPR000843">
    <property type="entry name" value="HTH_LacI"/>
</dbReference>
<keyword evidence="4" id="KW-0804">Transcription</keyword>
<evidence type="ECO:0000256" key="3">
    <source>
        <dbReference type="ARBA" id="ARBA00023125"/>
    </source>
</evidence>
<organism evidence="6 7">
    <name type="scientific">Burkholderia stabilis</name>
    <dbReference type="NCBI Taxonomy" id="95485"/>
    <lineage>
        <taxon>Bacteria</taxon>
        <taxon>Pseudomonadati</taxon>
        <taxon>Pseudomonadota</taxon>
        <taxon>Betaproteobacteria</taxon>
        <taxon>Burkholderiales</taxon>
        <taxon>Burkholderiaceae</taxon>
        <taxon>Burkholderia</taxon>
        <taxon>Burkholderia cepacia complex</taxon>
    </lineage>
</organism>
<gene>
    <name evidence="6" type="primary">cytR_2</name>
    <name evidence="6" type="ORF">BSTAB16_6350</name>
</gene>
<evidence type="ECO:0000313" key="7">
    <source>
        <dbReference type="Proteomes" id="UP000268684"/>
    </source>
</evidence>
<dbReference type="SMART" id="SM00354">
    <property type="entry name" value="HTH_LACI"/>
    <property type="match status" value="1"/>
</dbReference>
<dbReference type="CDD" id="cd06288">
    <property type="entry name" value="PBP1_sucrose_transcription_regulator"/>
    <property type="match status" value="1"/>
</dbReference>
<dbReference type="PANTHER" id="PTHR30146">
    <property type="entry name" value="LACI-RELATED TRANSCRIPTIONAL REPRESSOR"/>
    <property type="match status" value="1"/>
</dbReference>
<dbReference type="PANTHER" id="PTHR30146:SF148">
    <property type="entry name" value="HTH-TYPE TRANSCRIPTIONAL REPRESSOR PURR-RELATED"/>
    <property type="match status" value="1"/>
</dbReference>
<dbReference type="Pfam" id="PF13377">
    <property type="entry name" value="Peripla_BP_3"/>
    <property type="match status" value="1"/>
</dbReference>
<dbReference type="Gene3D" id="3.40.50.2300">
    <property type="match status" value="2"/>
</dbReference>
<dbReference type="SUPFAM" id="SSF47413">
    <property type="entry name" value="lambda repressor-like DNA-binding domains"/>
    <property type="match status" value="1"/>
</dbReference>
<dbReference type="CDD" id="cd01392">
    <property type="entry name" value="HTH_LacI"/>
    <property type="match status" value="1"/>
</dbReference>
<evidence type="ECO:0000259" key="5">
    <source>
        <dbReference type="PROSITE" id="PS50932"/>
    </source>
</evidence>
<protein>
    <recommendedName>
        <fullName evidence="5">HTH lacI-type domain-containing protein</fullName>
    </recommendedName>
</protein>
<dbReference type="GO" id="GO:0000976">
    <property type="term" value="F:transcription cis-regulatory region binding"/>
    <property type="evidence" value="ECO:0007669"/>
    <property type="project" value="TreeGrafter"/>
</dbReference>
<dbReference type="GeneID" id="71058765"/>
<keyword evidence="2" id="KW-0805">Transcription regulation</keyword>
<evidence type="ECO:0000256" key="1">
    <source>
        <dbReference type="ARBA" id="ARBA00022491"/>
    </source>
</evidence>
<dbReference type="InterPro" id="IPR028082">
    <property type="entry name" value="Peripla_BP_I"/>
</dbReference>
<evidence type="ECO:0000313" key="6">
    <source>
        <dbReference type="EMBL" id="VBB16149.1"/>
    </source>
</evidence>
<dbReference type="KEGG" id="bstl:BBJ41_31455"/>
<dbReference type="PROSITE" id="PS50932">
    <property type="entry name" value="HTH_LACI_2"/>
    <property type="match status" value="1"/>
</dbReference>
<proteinExistence type="predicted"/>
<dbReference type="RefSeq" id="WP_069750051.1">
    <property type="nucleotide sequence ID" value="NZ_CADFDX010000001.1"/>
</dbReference>
<dbReference type="PROSITE" id="PS00356">
    <property type="entry name" value="HTH_LACI_1"/>
    <property type="match status" value="1"/>
</dbReference>
<dbReference type="EMBL" id="LR025743">
    <property type="protein sequence ID" value="VBB16149.1"/>
    <property type="molecule type" value="Genomic_DNA"/>
</dbReference>
<dbReference type="InterPro" id="IPR046335">
    <property type="entry name" value="LacI/GalR-like_sensor"/>
</dbReference>
<dbReference type="GO" id="GO:0003700">
    <property type="term" value="F:DNA-binding transcription factor activity"/>
    <property type="evidence" value="ECO:0007669"/>
    <property type="project" value="TreeGrafter"/>
</dbReference>
<keyword evidence="3" id="KW-0238">DNA-binding</keyword>
<reference evidence="6 7" key="1">
    <citation type="submission" date="2017-11" db="EMBL/GenBank/DDBJ databases">
        <authorList>
            <person name="Seth-Smith MB H."/>
        </authorList>
    </citation>
    <scope>NUCLEOTIDE SEQUENCE [LARGE SCALE GENOMIC DNA]</scope>
    <source>
        <strain evidence="6">E</strain>
    </source>
</reference>
<evidence type="ECO:0000256" key="4">
    <source>
        <dbReference type="ARBA" id="ARBA00023163"/>
    </source>
</evidence>
<accession>A0AAJ5NI96</accession>
<keyword evidence="1" id="KW-0678">Repressor</keyword>
<dbReference type="Gene3D" id="1.10.260.40">
    <property type="entry name" value="lambda repressor-like DNA-binding domains"/>
    <property type="match status" value="1"/>
</dbReference>
<evidence type="ECO:0000256" key="2">
    <source>
        <dbReference type="ARBA" id="ARBA00023015"/>
    </source>
</evidence>
<dbReference type="Pfam" id="PF00356">
    <property type="entry name" value="LacI"/>
    <property type="match status" value="1"/>
</dbReference>
<name>A0AAJ5NI96_9BURK</name>